<gene>
    <name evidence="1" type="ORF">A3F94_00835</name>
</gene>
<dbReference type="AlphaFoldDB" id="A0A1G2HHP6"/>
<evidence type="ECO:0000313" key="1">
    <source>
        <dbReference type="EMBL" id="OGZ62015.1"/>
    </source>
</evidence>
<protein>
    <submittedName>
        <fullName evidence="1">Uncharacterized protein</fullName>
    </submittedName>
</protein>
<reference evidence="1 2" key="1">
    <citation type="journal article" date="2016" name="Nat. Commun.">
        <title>Thousands of microbial genomes shed light on interconnected biogeochemical processes in an aquifer system.</title>
        <authorList>
            <person name="Anantharaman K."/>
            <person name="Brown C.T."/>
            <person name="Hug L.A."/>
            <person name="Sharon I."/>
            <person name="Castelle C.J."/>
            <person name="Probst A.J."/>
            <person name="Thomas B.C."/>
            <person name="Singh A."/>
            <person name="Wilkins M.J."/>
            <person name="Karaoz U."/>
            <person name="Brodie E.L."/>
            <person name="Williams K.H."/>
            <person name="Hubbard S.S."/>
            <person name="Banfield J.F."/>
        </authorList>
    </citation>
    <scope>NUCLEOTIDE SEQUENCE [LARGE SCALE GENOMIC DNA]</scope>
</reference>
<evidence type="ECO:0000313" key="2">
    <source>
        <dbReference type="Proteomes" id="UP000176770"/>
    </source>
</evidence>
<dbReference type="Proteomes" id="UP000176770">
    <property type="component" value="Unassembled WGS sequence"/>
</dbReference>
<dbReference type="GO" id="GO:0008237">
    <property type="term" value="F:metallopeptidase activity"/>
    <property type="evidence" value="ECO:0007669"/>
    <property type="project" value="InterPro"/>
</dbReference>
<dbReference type="Gene3D" id="3.40.390.10">
    <property type="entry name" value="Collagenase (Catalytic Domain)"/>
    <property type="match status" value="1"/>
</dbReference>
<accession>A0A1G2HHP6</accession>
<dbReference type="STRING" id="1802165.A3F94_00835"/>
<proteinExistence type="predicted"/>
<dbReference type="InterPro" id="IPR024079">
    <property type="entry name" value="MetalloPept_cat_dom_sf"/>
</dbReference>
<dbReference type="SUPFAM" id="SSF55486">
    <property type="entry name" value="Metalloproteases ('zincins'), catalytic domain"/>
    <property type="match status" value="1"/>
</dbReference>
<name>A0A1G2HHP6_9BACT</name>
<organism evidence="1 2">
    <name type="scientific">Candidatus Spechtbacteria bacterium RIFCSPLOWO2_12_FULL_38_22</name>
    <dbReference type="NCBI Taxonomy" id="1802165"/>
    <lineage>
        <taxon>Bacteria</taxon>
        <taxon>Candidatus Spechtiibacteriota</taxon>
    </lineage>
</organism>
<comment type="caution">
    <text evidence="1">The sequence shown here is derived from an EMBL/GenBank/DDBJ whole genome shotgun (WGS) entry which is preliminary data.</text>
</comment>
<dbReference type="EMBL" id="MHOK01000010">
    <property type="protein sequence ID" value="OGZ62015.1"/>
    <property type="molecule type" value="Genomic_DNA"/>
</dbReference>
<sequence>MSQELPNLDPEGQEVGIDELVSDFARQEKKDGKPLYSFQTRDEFFEEFKPRRIKPGKEGYEDAYEGKVKPEFWDVGEPKDEYGVTESQEMEVSEVVHEDLEDIASGYWWLTPEYQRHLEKGELVEQIAFSIEIGEKKRTVSVYIFGEPLPAMYISWLSEVIDYLAQIDEGNVFNLIKGIIIHNSEKEVKGQAYSEKTGKMMDVKTAAHANYSIDVIEVFRGGLNSDTGVLLENFPFFMEALVHEFGHFIQYRTLKQGWKERLGWEEETVKEKKLRKDGTPSVMHKKRSMLIPKHGFVPPSVYALTSPVEDFAESFAFLLLEPEKLDPKKRDWMIEEVVKQKAVLIKDRPKVDMAILTGEEIEIPRVTRDNLSYDTSYRVELGRGGVDVFLEKIRLRSESKKTQGRIKKFLPKNTESVEVNTTPRLRYDWWTRKPETKGVFDKICSHKYIKPSAHIVENILRYFSPEFIREYFEGIFNELEGIESEQAALKEVLSKRMLELSSIIASRMDLREDLSLLSSIQFFKAW</sequence>